<evidence type="ECO:0000313" key="3">
    <source>
        <dbReference type="EMBL" id="MVT69468.1"/>
    </source>
</evidence>
<evidence type="ECO:0000313" key="4">
    <source>
        <dbReference type="Proteomes" id="UP000436468"/>
    </source>
</evidence>
<feature type="domain" description="Predicted pPIWI-associating nuclease group 2" evidence="2">
    <location>
        <begin position="169"/>
        <end position="289"/>
    </location>
</feature>
<dbReference type="RefSeq" id="WP_157347788.1">
    <property type="nucleotide sequence ID" value="NZ_WQNF01000030.1"/>
</dbReference>
<dbReference type="InterPro" id="IPR041584">
    <property type="entry name" value="Put_pPIWI_pnuc_2"/>
</dbReference>
<comment type="caution">
    <text evidence="3">The sequence shown here is derived from an EMBL/GenBank/DDBJ whole genome shotgun (WGS) entry which is preliminary data.</text>
</comment>
<dbReference type="EMBL" id="WQNF01000030">
    <property type="protein sequence ID" value="MVT69468.1"/>
    <property type="molecule type" value="Genomic_DNA"/>
</dbReference>
<dbReference type="Pfam" id="PF18166">
    <property type="entry name" value="pP_pnuc_2"/>
    <property type="match status" value="1"/>
</dbReference>
<evidence type="ECO:0000259" key="1">
    <source>
        <dbReference type="Pfam" id="PF18165"/>
    </source>
</evidence>
<organism evidence="3 4">
    <name type="scientific">Bradyrhizobium pachyrhizi</name>
    <dbReference type="NCBI Taxonomy" id="280333"/>
    <lineage>
        <taxon>Bacteria</taxon>
        <taxon>Pseudomonadati</taxon>
        <taxon>Pseudomonadota</taxon>
        <taxon>Alphaproteobacteria</taxon>
        <taxon>Hyphomicrobiales</taxon>
        <taxon>Nitrobacteraceae</taxon>
        <taxon>Bradyrhizobium</taxon>
    </lineage>
</organism>
<dbReference type="Pfam" id="PF18165">
    <property type="entry name" value="pP_pnuc_1"/>
    <property type="match status" value="1"/>
</dbReference>
<dbReference type="AlphaFoldDB" id="A0A844SR51"/>
<sequence>MDDRAKNQVPPSWPELRQRGDAFLREIPGDAFAATVLAGAFQVGESRNPIRGNLCAAAIREVAGHVLHALAPDSRVSKCCWYKQEPKTNGPTRQQRAIYIVQGGLPIDFVTNTLKLDHKAVCRPLIKAMDRLNRATHVREETILTDDKEIRRLVDDALSGLLDVFEATRECQEEVHKQLADEIHDAVFDTFLTETLQELDELSTHTTVDDHYVSEVRVLNVDEEFINIVANGTVYVELQYGSSSDLRNDMGAVISDSYPYSARMKSKVRSPSEIIKDTVAVSVDNRSFYE</sequence>
<keyword evidence="4" id="KW-1185">Reference proteome</keyword>
<proteinExistence type="predicted"/>
<name>A0A844SR51_9BRAD</name>
<evidence type="ECO:0000259" key="2">
    <source>
        <dbReference type="Pfam" id="PF18166"/>
    </source>
</evidence>
<dbReference type="Proteomes" id="UP000436468">
    <property type="component" value="Unassembled WGS sequence"/>
</dbReference>
<gene>
    <name evidence="3" type="ORF">GPL21_30705</name>
</gene>
<accession>A0A844SR51</accession>
<reference evidence="3 4" key="1">
    <citation type="submission" date="2019-12" db="EMBL/GenBank/DDBJ databases">
        <title>Draft genome sequences Bradyrhizobium cajani AMBPC1010, Bradyrhizobium pachyrhizi AMBPC1040 and Bradyrhizobium yuanmingense ALSPC3051, three plant growth promoting strains isolated from nodules of Cajanus cajan L. in Dominican Republic.</title>
        <authorList>
            <person name="Flores-Felix J.D."/>
            <person name="Araujo J."/>
            <person name="Diaz-Alcantara C."/>
            <person name="Gonzalez-Andres F."/>
            <person name="Velazquez E."/>
        </authorList>
    </citation>
    <scope>NUCLEOTIDE SEQUENCE [LARGE SCALE GENOMIC DNA]</scope>
    <source>
        <strain evidence="3 4">1040</strain>
    </source>
</reference>
<feature type="domain" description="Predicted pPIWI-associating nuclease" evidence="1">
    <location>
        <begin position="28"/>
        <end position="160"/>
    </location>
</feature>
<dbReference type="InterPro" id="IPR040556">
    <property type="entry name" value="pP_pnuc_1"/>
</dbReference>
<protein>
    <submittedName>
        <fullName evidence="3">Uncharacterized protein</fullName>
    </submittedName>
</protein>